<organism evidence="1 2">
    <name type="scientific">Ascaris lumbricoides</name>
    <name type="common">Giant roundworm</name>
    <dbReference type="NCBI Taxonomy" id="6252"/>
    <lineage>
        <taxon>Eukaryota</taxon>
        <taxon>Metazoa</taxon>
        <taxon>Ecdysozoa</taxon>
        <taxon>Nematoda</taxon>
        <taxon>Chromadorea</taxon>
        <taxon>Rhabditida</taxon>
        <taxon>Spirurina</taxon>
        <taxon>Ascaridomorpha</taxon>
        <taxon>Ascaridoidea</taxon>
        <taxon>Ascarididae</taxon>
        <taxon>Ascaris</taxon>
    </lineage>
</organism>
<sequence>MIPSTVMDVCANIGMTRGILRNARNSNVLSEAQVHSWMCKKKQHFAVQRQCVLPAFCWRHRQSSFVHANPRCGMCVCECLLQKSTTKVLFCSEWPLCPNETLRSVLGCVGRL</sequence>
<evidence type="ECO:0000313" key="1">
    <source>
        <dbReference type="Proteomes" id="UP000036681"/>
    </source>
</evidence>
<dbReference type="Proteomes" id="UP000036681">
    <property type="component" value="Unplaced"/>
</dbReference>
<dbReference type="AlphaFoldDB" id="A0A0M3HQZ1"/>
<protein>
    <submittedName>
        <fullName evidence="2">Uncharacterized protein</fullName>
    </submittedName>
</protein>
<dbReference type="WBParaSite" id="ALUE_0000461401-mRNA-1">
    <property type="protein sequence ID" value="ALUE_0000461401-mRNA-1"/>
    <property type="gene ID" value="ALUE_0000461401"/>
</dbReference>
<accession>A0A0M3HQZ1</accession>
<proteinExistence type="predicted"/>
<name>A0A0M3HQZ1_ASCLU</name>
<keyword evidence="1" id="KW-1185">Reference proteome</keyword>
<reference evidence="2" key="1">
    <citation type="submission" date="2017-02" db="UniProtKB">
        <authorList>
            <consortium name="WormBaseParasite"/>
        </authorList>
    </citation>
    <scope>IDENTIFICATION</scope>
</reference>
<evidence type="ECO:0000313" key="2">
    <source>
        <dbReference type="WBParaSite" id="ALUE_0000461401-mRNA-1"/>
    </source>
</evidence>